<reference evidence="2 3" key="1">
    <citation type="journal article" date="2009" name="Nature">
        <title>Evolution of pathogenicity and sexual reproduction in eight Candida genomes.</title>
        <authorList>
            <person name="Butler G."/>
            <person name="Rasmussen M.D."/>
            <person name="Lin M.F."/>
            <person name="Santos M.A."/>
            <person name="Sakthikumar S."/>
            <person name="Munro C.A."/>
            <person name="Rheinbay E."/>
            <person name="Grabherr M."/>
            <person name="Forche A."/>
            <person name="Reedy J.L."/>
            <person name="Agrafioti I."/>
            <person name="Arnaud M.B."/>
            <person name="Bates S."/>
            <person name="Brown A.J."/>
            <person name="Brunke S."/>
            <person name="Costanzo M.C."/>
            <person name="Fitzpatrick D.A."/>
            <person name="de Groot P.W."/>
            <person name="Harris D."/>
            <person name="Hoyer L.L."/>
            <person name="Hube B."/>
            <person name="Klis F.M."/>
            <person name="Kodira C."/>
            <person name="Lennard N."/>
            <person name="Logue M.E."/>
            <person name="Martin R."/>
            <person name="Neiman A.M."/>
            <person name="Nikolaou E."/>
            <person name="Quail M.A."/>
            <person name="Quinn J."/>
            <person name="Santos M.C."/>
            <person name="Schmitzberger F.F."/>
            <person name="Sherlock G."/>
            <person name="Shah P."/>
            <person name="Silverstein K.A."/>
            <person name="Skrzypek M.S."/>
            <person name="Soll D."/>
            <person name="Staggs R."/>
            <person name="Stansfield I."/>
            <person name="Stumpf M.P."/>
            <person name="Sudbery P.E."/>
            <person name="Srikantha T."/>
            <person name="Zeng Q."/>
            <person name="Berman J."/>
            <person name="Berriman M."/>
            <person name="Heitman J."/>
            <person name="Gow N.A."/>
            <person name="Lorenz M.C."/>
            <person name="Birren B.W."/>
            <person name="Kellis M."/>
            <person name="Cuomo C.A."/>
        </authorList>
    </citation>
    <scope>NUCLEOTIDE SEQUENCE [LARGE SCALE GENOMIC DNA]</scope>
    <source>
        <strain evidence="3">ATCC 6260 / CBS 566 / DSM 6381 / JCM 1539 / NBRC 10279 / NRRL Y-324</strain>
    </source>
</reference>
<organism evidence="2 3">
    <name type="scientific">Meyerozyma guilliermondii (strain ATCC 6260 / CBS 566 / DSM 6381 / JCM 1539 / NBRC 10279 / NRRL Y-324)</name>
    <name type="common">Yeast</name>
    <name type="synonym">Candida guilliermondii</name>
    <dbReference type="NCBI Taxonomy" id="294746"/>
    <lineage>
        <taxon>Eukaryota</taxon>
        <taxon>Fungi</taxon>
        <taxon>Dikarya</taxon>
        <taxon>Ascomycota</taxon>
        <taxon>Saccharomycotina</taxon>
        <taxon>Pichiomycetes</taxon>
        <taxon>Debaryomycetaceae</taxon>
        <taxon>Meyerozyma</taxon>
    </lineage>
</organism>
<proteinExistence type="predicted"/>
<gene>
    <name evidence="2" type="ORF">PGUG_03971</name>
</gene>
<accession>A5DL20</accession>
<keyword evidence="1" id="KW-0812">Transmembrane</keyword>
<dbReference type="GeneID" id="5125605"/>
<sequence>MSCTSSILNYSFTHFLHHPFQLSHSLSRLSQPLRNQRQLRSPAPAACVGCVSDNAGPAPNSQYSRQRDCGANPSIKTRLLNNLNESTTVSSKCHLIHSIPLSLFCSFFPFFFPFLFLFSFFPPSCRYRTRCFFPPRISPYINRAVSPGLCA</sequence>
<evidence type="ECO:0000256" key="1">
    <source>
        <dbReference type="SAM" id="Phobius"/>
    </source>
</evidence>
<name>A5DL20_PICGU</name>
<evidence type="ECO:0000313" key="3">
    <source>
        <dbReference type="Proteomes" id="UP000001997"/>
    </source>
</evidence>
<dbReference type="HOGENOM" id="CLU_1732158_0_0_1"/>
<dbReference type="AlphaFoldDB" id="A5DL20"/>
<dbReference type="Proteomes" id="UP000001997">
    <property type="component" value="Unassembled WGS sequence"/>
</dbReference>
<evidence type="ECO:0000313" key="2">
    <source>
        <dbReference type="EMBL" id="EDK39873.2"/>
    </source>
</evidence>
<dbReference type="KEGG" id="pgu:PGUG_03971"/>
<protein>
    <submittedName>
        <fullName evidence="2">Uncharacterized protein</fullName>
    </submittedName>
</protein>
<keyword evidence="3" id="KW-1185">Reference proteome</keyword>
<keyword evidence="1" id="KW-0472">Membrane</keyword>
<dbReference type="RefSeq" id="XP_001483242.2">
    <property type="nucleotide sequence ID" value="XM_001483192.1"/>
</dbReference>
<feature type="transmembrane region" description="Helical" evidence="1">
    <location>
        <begin position="101"/>
        <end position="121"/>
    </location>
</feature>
<dbReference type="EMBL" id="CH408159">
    <property type="protein sequence ID" value="EDK39873.2"/>
    <property type="molecule type" value="Genomic_DNA"/>
</dbReference>
<dbReference type="InParanoid" id="A5DL20"/>
<keyword evidence="1" id="KW-1133">Transmembrane helix</keyword>